<keyword evidence="3" id="KW-1185">Reference proteome</keyword>
<protein>
    <submittedName>
        <fullName evidence="2">Uncharacterized protein</fullName>
    </submittedName>
</protein>
<keyword evidence="1" id="KW-0175">Coiled coil</keyword>
<dbReference type="EMBL" id="CAUYUJ010000001">
    <property type="protein sequence ID" value="CAK0788057.1"/>
    <property type="molecule type" value="Genomic_DNA"/>
</dbReference>
<proteinExistence type="predicted"/>
<reference evidence="2" key="1">
    <citation type="submission" date="2023-10" db="EMBL/GenBank/DDBJ databases">
        <authorList>
            <person name="Chen Y."/>
            <person name="Shah S."/>
            <person name="Dougan E. K."/>
            <person name="Thang M."/>
            <person name="Chan C."/>
        </authorList>
    </citation>
    <scope>NUCLEOTIDE SEQUENCE [LARGE SCALE GENOMIC DNA]</scope>
</reference>
<evidence type="ECO:0000313" key="2">
    <source>
        <dbReference type="EMBL" id="CAK0788057.1"/>
    </source>
</evidence>
<gene>
    <name evidence="2" type="ORF">PCOR1329_LOCUS29</name>
</gene>
<comment type="caution">
    <text evidence="2">The sequence shown here is derived from an EMBL/GenBank/DDBJ whole genome shotgun (WGS) entry which is preliminary data.</text>
</comment>
<sequence length="245" mass="28000">MLRSGSHATVRRWCALWRVAGPRRWLSKASLFQVYAGRTPAQIFSAYGAPGTWRRFVFLVLELGLLWISADRLYACCSLLNVAGLSLKQRCAALVFAGRQSKDSMAAMIEDEEVGDKYLSTAPDYFKEFAKIQAKQFETLKTEMAGIKDLIDQARIEAEDARRAAEEAQEKMEDVEMEVEAIRNDLEEMYLTKSEIEKMLEDKLQEVKDTMKHSSRSSRAVEKTVEEAMQKWHNTVKLEPDTESE</sequence>
<dbReference type="Gene3D" id="1.20.5.1160">
    <property type="entry name" value="Vasodilator-stimulated phosphoprotein"/>
    <property type="match status" value="1"/>
</dbReference>
<dbReference type="Proteomes" id="UP001189429">
    <property type="component" value="Unassembled WGS sequence"/>
</dbReference>
<evidence type="ECO:0000313" key="3">
    <source>
        <dbReference type="Proteomes" id="UP001189429"/>
    </source>
</evidence>
<accession>A0ABN9PAD9</accession>
<evidence type="ECO:0000256" key="1">
    <source>
        <dbReference type="SAM" id="Coils"/>
    </source>
</evidence>
<organism evidence="2 3">
    <name type="scientific">Prorocentrum cordatum</name>
    <dbReference type="NCBI Taxonomy" id="2364126"/>
    <lineage>
        <taxon>Eukaryota</taxon>
        <taxon>Sar</taxon>
        <taxon>Alveolata</taxon>
        <taxon>Dinophyceae</taxon>
        <taxon>Prorocentrales</taxon>
        <taxon>Prorocentraceae</taxon>
        <taxon>Prorocentrum</taxon>
    </lineage>
</organism>
<feature type="coiled-coil region" evidence="1">
    <location>
        <begin position="137"/>
        <end position="192"/>
    </location>
</feature>
<name>A0ABN9PAD9_9DINO</name>